<feature type="transmembrane region" description="Helical" evidence="6">
    <location>
        <begin position="177"/>
        <end position="196"/>
    </location>
</feature>
<dbReference type="KEGG" id="dej:AWY79_06095"/>
<gene>
    <name evidence="7" type="ORF">AWY79_06095</name>
    <name evidence="8" type="ORF">EDC59_10190</name>
</gene>
<comment type="subcellular location">
    <subcellularLocation>
        <location evidence="1">Membrane</location>
        <topology evidence="1">Multi-pass membrane protein</topology>
    </subcellularLocation>
</comment>
<keyword evidence="3 6" id="KW-0812">Transmembrane</keyword>
<feature type="transmembrane region" description="Helical" evidence="6">
    <location>
        <begin position="153"/>
        <end position="171"/>
    </location>
</feature>
<organism evidence="8 10">
    <name type="scientific">Pseudodesulfovibrio indicus</name>
    <dbReference type="NCBI Taxonomy" id="1716143"/>
    <lineage>
        <taxon>Bacteria</taxon>
        <taxon>Pseudomonadati</taxon>
        <taxon>Thermodesulfobacteriota</taxon>
        <taxon>Desulfovibrionia</taxon>
        <taxon>Desulfovibrionales</taxon>
        <taxon>Desulfovibrionaceae</taxon>
    </lineage>
</organism>
<evidence type="ECO:0000256" key="5">
    <source>
        <dbReference type="ARBA" id="ARBA00023136"/>
    </source>
</evidence>
<protein>
    <recommendedName>
        <fullName evidence="11">BAX inhibitor protein</fullName>
    </recommendedName>
</protein>
<feature type="transmembrane region" description="Helical" evidence="6">
    <location>
        <begin position="217"/>
        <end position="237"/>
    </location>
</feature>
<dbReference type="GO" id="GO:0005886">
    <property type="term" value="C:plasma membrane"/>
    <property type="evidence" value="ECO:0007669"/>
    <property type="project" value="TreeGrafter"/>
</dbReference>
<dbReference type="InterPro" id="IPR006214">
    <property type="entry name" value="Bax_inhibitor_1-related"/>
</dbReference>
<keyword evidence="4 6" id="KW-1133">Transmembrane helix</keyword>
<feature type="transmembrane region" description="Helical" evidence="6">
    <location>
        <begin position="97"/>
        <end position="117"/>
    </location>
</feature>
<evidence type="ECO:0008006" key="11">
    <source>
        <dbReference type="Google" id="ProtNLM"/>
    </source>
</evidence>
<dbReference type="AlphaFoldDB" id="A0A126QLN0"/>
<reference evidence="7 9" key="1">
    <citation type="journal article" date="2016" name="Front. Microbiol.">
        <title>Genome Sequence of the Piezophilic, Mesophilic Sulfate-Reducing Bacterium Desulfovibrio indicus J2T.</title>
        <authorList>
            <person name="Cao J."/>
            <person name="Maignien L."/>
            <person name="Shao Z."/>
            <person name="Alain K."/>
            <person name="Jebbar M."/>
        </authorList>
    </citation>
    <scope>NUCLEOTIDE SEQUENCE [LARGE SCALE GENOMIC DNA]</scope>
    <source>
        <strain evidence="7 9">J2</strain>
    </source>
</reference>
<evidence type="ECO:0000313" key="8">
    <source>
        <dbReference type="EMBL" id="TDT91692.1"/>
    </source>
</evidence>
<evidence type="ECO:0000313" key="7">
    <source>
        <dbReference type="EMBL" id="AMK10709.1"/>
    </source>
</evidence>
<keyword evidence="5 6" id="KW-0472">Membrane</keyword>
<dbReference type="EMBL" id="CP014206">
    <property type="protein sequence ID" value="AMK10709.1"/>
    <property type="molecule type" value="Genomic_DNA"/>
</dbReference>
<dbReference type="Proteomes" id="UP000295506">
    <property type="component" value="Unassembled WGS sequence"/>
</dbReference>
<accession>A0A126QLN0</accession>
<evidence type="ECO:0000313" key="9">
    <source>
        <dbReference type="Proteomes" id="UP000055611"/>
    </source>
</evidence>
<evidence type="ECO:0000313" key="10">
    <source>
        <dbReference type="Proteomes" id="UP000295506"/>
    </source>
</evidence>
<dbReference type="CDD" id="cd10432">
    <property type="entry name" value="BI-1-like_bacterial"/>
    <property type="match status" value="1"/>
</dbReference>
<dbReference type="PANTHER" id="PTHR23291:SF50">
    <property type="entry name" value="PROTEIN LIFEGUARD 4"/>
    <property type="match status" value="1"/>
</dbReference>
<sequence length="244" mass="26220">MSQYPSMPQAGAARAEMVNVFMRGVYGWMSAGLGLTALVAFATLTVPALNSLAFVYNPETGMLAPTMLPMIALFAAFGMVFFMSFKISTMNPSTATGLFLAFSALNGFSLAPILWAYTTSSVVTTFITTAGMFGAMSLYGLLTKKDLTGWGSLLFMGLIGIIIAMVVNMFLQSPGMSFAISVLGVIIFVGLTAYDTQKLKTMGENVPLGDTAAIRRGTILGALTLYLDFYNLFLMLLRLMGDRR</sequence>
<reference evidence="8 10" key="2">
    <citation type="submission" date="2019-03" db="EMBL/GenBank/DDBJ databases">
        <title>Genomic Encyclopedia of Type Strains, Phase IV (KMG-IV): sequencing the most valuable type-strain genomes for metagenomic binning, comparative biology and taxonomic classification.</title>
        <authorList>
            <person name="Goeker M."/>
        </authorList>
    </citation>
    <scope>NUCLEOTIDE SEQUENCE [LARGE SCALE GENOMIC DNA]</scope>
    <source>
        <strain evidence="8 10">DSM 101483</strain>
    </source>
</reference>
<comment type="similarity">
    <text evidence="2 6">Belongs to the BI1 family.</text>
</comment>
<dbReference type="EMBL" id="SOBK01000001">
    <property type="protein sequence ID" value="TDT91692.1"/>
    <property type="molecule type" value="Genomic_DNA"/>
</dbReference>
<evidence type="ECO:0000256" key="4">
    <source>
        <dbReference type="ARBA" id="ARBA00022989"/>
    </source>
</evidence>
<evidence type="ECO:0000256" key="2">
    <source>
        <dbReference type="ARBA" id="ARBA00010350"/>
    </source>
</evidence>
<feature type="transmembrane region" description="Helical" evidence="6">
    <location>
        <begin position="20"/>
        <end position="42"/>
    </location>
</feature>
<dbReference type="Proteomes" id="UP000055611">
    <property type="component" value="Chromosome"/>
</dbReference>
<feature type="transmembrane region" description="Helical" evidence="6">
    <location>
        <begin position="62"/>
        <end position="85"/>
    </location>
</feature>
<name>A0A126QLN0_9BACT</name>
<proteinExistence type="inferred from homology"/>
<dbReference type="RefSeq" id="WP_066801638.1">
    <property type="nucleotide sequence ID" value="NZ_CP014206.1"/>
</dbReference>
<evidence type="ECO:0000256" key="1">
    <source>
        <dbReference type="ARBA" id="ARBA00004141"/>
    </source>
</evidence>
<dbReference type="Pfam" id="PF01027">
    <property type="entry name" value="Bax1-I"/>
    <property type="match status" value="1"/>
</dbReference>
<dbReference type="PANTHER" id="PTHR23291">
    <property type="entry name" value="BAX INHIBITOR-RELATED"/>
    <property type="match status" value="1"/>
</dbReference>
<evidence type="ECO:0000256" key="3">
    <source>
        <dbReference type="ARBA" id="ARBA00022692"/>
    </source>
</evidence>
<keyword evidence="9" id="KW-1185">Reference proteome</keyword>
<feature type="transmembrane region" description="Helical" evidence="6">
    <location>
        <begin position="123"/>
        <end position="141"/>
    </location>
</feature>
<dbReference type="OrthoDB" id="9793828at2"/>
<evidence type="ECO:0000256" key="6">
    <source>
        <dbReference type="RuleBase" id="RU004379"/>
    </source>
</evidence>